<comment type="caution">
    <text evidence="1">The sequence shown here is derived from an EMBL/GenBank/DDBJ whole genome shotgun (WGS) entry which is preliminary data.</text>
</comment>
<keyword evidence="2" id="KW-1185">Reference proteome</keyword>
<sequence length="519" mass="58022">MISVIRHQFGLNCQGIIFKDTDSDTPHSTSPKALVSPAAEWESDSENFMGNPLELEKIVDLSMESKVLEPLEKSSLVSRLINLMNKHPIDNKPANGYKNGFLYYLSDEKFQLFGLFPLTNSSKRILSIHINNEPDCAALIRDLQRRHMPFSSTCQCSFEAVYSLPHDAMFHGTFDTCESVVLSPPPSFAVGELVVQLKPYDSESTCSSLYKDIIFDAYENDLSTWSSMTKAPSVDQLQVILPNLFRTVSSGQMDTISKGFSGAKLSSGLVKRFLDPTELLWDAMKHVNSVAHFRSLMKTAICYLLNNRELIRLSRSNHTRLARYLRVASAEMGRGPVDPDCIIPPQIECLLEIGLNKLINDCVALLTTVIPDVASLPCLTSENPASDAGTSLPFMWATLHHVYKAACLFRCLSASCSKESYVDELRTILNQESPKDEWRSALLSGSLGEPFLLKHSLSLPVSELVVPIPGIPPTFWVMHLDTEHPMHTSVRLLYELVGTASLRNYVCHEMKLVDSFWLQ</sequence>
<dbReference type="EMBL" id="LUCM01000604">
    <property type="protein sequence ID" value="KAA0200328.1"/>
    <property type="molecule type" value="Genomic_DNA"/>
</dbReference>
<dbReference type="OrthoDB" id="6275777at2759"/>
<reference evidence="1" key="1">
    <citation type="submission" date="2019-05" db="EMBL/GenBank/DDBJ databases">
        <title>Annotation for the trematode Fasciolopsis buski.</title>
        <authorList>
            <person name="Choi Y.-J."/>
        </authorList>
    </citation>
    <scope>NUCLEOTIDE SEQUENCE</scope>
    <source>
        <strain evidence="1">HT</strain>
        <tissue evidence="1">Whole worm</tissue>
    </source>
</reference>
<protein>
    <submittedName>
        <fullName evidence="1">Uncharacterized protein</fullName>
    </submittedName>
</protein>
<name>A0A8E0S603_9TREM</name>
<proteinExistence type="predicted"/>
<evidence type="ECO:0000313" key="1">
    <source>
        <dbReference type="EMBL" id="KAA0200328.1"/>
    </source>
</evidence>
<gene>
    <name evidence="1" type="ORF">FBUS_10082</name>
</gene>
<dbReference type="AlphaFoldDB" id="A0A8E0S603"/>
<dbReference type="Proteomes" id="UP000728185">
    <property type="component" value="Unassembled WGS sequence"/>
</dbReference>
<accession>A0A8E0S603</accession>
<evidence type="ECO:0000313" key="2">
    <source>
        <dbReference type="Proteomes" id="UP000728185"/>
    </source>
</evidence>
<organism evidence="1 2">
    <name type="scientific">Fasciolopsis buskii</name>
    <dbReference type="NCBI Taxonomy" id="27845"/>
    <lineage>
        <taxon>Eukaryota</taxon>
        <taxon>Metazoa</taxon>
        <taxon>Spiralia</taxon>
        <taxon>Lophotrochozoa</taxon>
        <taxon>Platyhelminthes</taxon>
        <taxon>Trematoda</taxon>
        <taxon>Digenea</taxon>
        <taxon>Plagiorchiida</taxon>
        <taxon>Echinostomata</taxon>
        <taxon>Echinostomatoidea</taxon>
        <taxon>Fasciolidae</taxon>
        <taxon>Fasciolopsis</taxon>
    </lineage>
</organism>